<reference evidence="1" key="2">
    <citation type="submission" date="2020-02" db="EMBL/GenBank/DDBJ databases">
        <authorList>
            <person name="Matsumoto Y."/>
            <person name="Motooka D."/>
            <person name="Nakamura S."/>
        </authorList>
    </citation>
    <scope>NUCLEOTIDE SEQUENCE</scope>
    <source>
        <strain evidence="1">JCM 13671</strain>
    </source>
</reference>
<reference evidence="1" key="1">
    <citation type="journal article" date="2019" name="Emerg. Microbes Infect.">
        <title>Comprehensive subspecies identification of 175 nontuberculous mycobacteria species based on 7547 genomic profiles.</title>
        <authorList>
            <person name="Matsumoto Y."/>
            <person name="Kinjo T."/>
            <person name="Motooka D."/>
            <person name="Nabeya D."/>
            <person name="Jung N."/>
            <person name="Uechi K."/>
            <person name="Horii T."/>
            <person name="Iida T."/>
            <person name="Fujita J."/>
            <person name="Nakamura S."/>
        </authorList>
    </citation>
    <scope>NUCLEOTIDE SEQUENCE [LARGE SCALE GENOMIC DNA]</scope>
    <source>
        <strain evidence="1">JCM 13671</strain>
    </source>
</reference>
<dbReference type="AlphaFoldDB" id="A0A7I7XVS8"/>
<gene>
    <name evidence="1" type="ORF">MCNF_18790</name>
</gene>
<sequence>MALTHAERRRVHDWFLARGLPLVLTRRVRSRALIPRSAPAVASVGALTAVTMLLADWTGDAPDYGYIARLVVLAAVLIAAPFALHMLHRTGTTASEAGRRTAALLVMAIFVLIMPVAVSGWSSAALAEVPIFLLVSLLTIWFTYLGFGSILLWAFRFAWIQLGALGTLMSRALPLLMLTVVVYFTGELWQLAARMTRERLWQTIGFLALVALVFMIATIRDEVLALRDDRSGQSDPASLLRATPLALAPGKQPTRTPLSLGEQANVVAVMVVSQAIQVVLFTTGLFAFFLALGIIAIPDDVTVLWSSEQTCTTGEPPCAGTWFGIHIPIPQTVVHTSLFVAVLSGLYFTVSTSVDPLYRQRFFEPLIADVAVSLAGRDAYLEMEDGHGRQ</sequence>
<dbReference type="Proteomes" id="UP000466931">
    <property type="component" value="Chromosome"/>
</dbReference>
<dbReference type="RefSeq" id="WP_085155487.1">
    <property type="nucleotide sequence ID" value="NZ_AP022612.1"/>
</dbReference>
<dbReference type="EMBL" id="AP022612">
    <property type="protein sequence ID" value="BBZ33274.1"/>
    <property type="molecule type" value="Genomic_DNA"/>
</dbReference>
<proteinExistence type="predicted"/>
<name>A0A7I7XVS8_9MYCO</name>
<keyword evidence="2" id="KW-1185">Reference proteome</keyword>
<protein>
    <submittedName>
        <fullName evidence="1">Uncharacterized protein</fullName>
    </submittedName>
</protein>
<evidence type="ECO:0000313" key="2">
    <source>
        <dbReference type="Proteomes" id="UP000466931"/>
    </source>
</evidence>
<accession>A0A7I7XVS8</accession>
<organism evidence="1 2">
    <name type="scientific">Mycolicibacterium confluentis</name>
    <dbReference type="NCBI Taxonomy" id="28047"/>
    <lineage>
        <taxon>Bacteria</taxon>
        <taxon>Bacillati</taxon>
        <taxon>Actinomycetota</taxon>
        <taxon>Actinomycetes</taxon>
        <taxon>Mycobacteriales</taxon>
        <taxon>Mycobacteriaceae</taxon>
        <taxon>Mycolicibacterium</taxon>
    </lineage>
</organism>
<evidence type="ECO:0000313" key="1">
    <source>
        <dbReference type="EMBL" id="BBZ33274.1"/>
    </source>
</evidence>
<dbReference type="OrthoDB" id="5242179at2"/>